<dbReference type="InterPro" id="IPR013655">
    <property type="entry name" value="PAS_fold_3"/>
</dbReference>
<proteinExistence type="predicted"/>
<feature type="domain" description="GGDEF" evidence="2">
    <location>
        <begin position="290"/>
        <end position="423"/>
    </location>
</feature>
<dbReference type="EMBL" id="DXEV01000114">
    <property type="protein sequence ID" value="HIX57003.1"/>
    <property type="molecule type" value="Genomic_DNA"/>
</dbReference>
<reference evidence="3" key="1">
    <citation type="journal article" date="2021" name="PeerJ">
        <title>Extensive microbial diversity within the chicken gut microbiome revealed by metagenomics and culture.</title>
        <authorList>
            <person name="Gilroy R."/>
            <person name="Ravi A."/>
            <person name="Getino M."/>
            <person name="Pursley I."/>
            <person name="Horton D.L."/>
            <person name="Alikhan N.F."/>
            <person name="Baker D."/>
            <person name="Gharbi K."/>
            <person name="Hall N."/>
            <person name="Watson M."/>
            <person name="Adriaenssens E.M."/>
            <person name="Foster-Nyarko E."/>
            <person name="Jarju S."/>
            <person name="Secka A."/>
            <person name="Antonio M."/>
            <person name="Oren A."/>
            <person name="Chaudhuri R.R."/>
            <person name="La Ragione R."/>
            <person name="Hildebrand F."/>
            <person name="Pallen M.J."/>
        </authorList>
    </citation>
    <scope>NUCLEOTIDE SEQUENCE</scope>
    <source>
        <strain evidence="3">USASDec5-558</strain>
    </source>
</reference>
<evidence type="ECO:0000313" key="4">
    <source>
        <dbReference type="Proteomes" id="UP000886829"/>
    </source>
</evidence>
<dbReference type="SUPFAM" id="SSF55785">
    <property type="entry name" value="PYP-like sensor domain (PAS domain)"/>
    <property type="match status" value="1"/>
</dbReference>
<dbReference type="Pfam" id="PF08447">
    <property type="entry name" value="PAS_3"/>
    <property type="match status" value="1"/>
</dbReference>
<dbReference type="InterPro" id="IPR000014">
    <property type="entry name" value="PAS"/>
</dbReference>
<feature type="region of interest" description="Disordered" evidence="1">
    <location>
        <begin position="441"/>
        <end position="461"/>
    </location>
</feature>
<dbReference type="SMART" id="SM00267">
    <property type="entry name" value="GGDEF"/>
    <property type="match status" value="1"/>
</dbReference>
<dbReference type="SUPFAM" id="SSF55073">
    <property type="entry name" value="Nucleotide cyclase"/>
    <property type="match status" value="1"/>
</dbReference>
<dbReference type="InterPro" id="IPR052155">
    <property type="entry name" value="Biofilm_reg_signaling"/>
</dbReference>
<evidence type="ECO:0000313" key="3">
    <source>
        <dbReference type="EMBL" id="HIX57003.1"/>
    </source>
</evidence>
<sequence>MDQVGLRGAATSIYQTVAQQQSMQFWVYLSQLDAFILSPSLKTYLGVDQKKQLLPMLEARKILRPLNLRRIRRIFVGKYKENHIIEEFSVLSGPHKGETVMITAGVLARRPNGSALLISGVLNDSDSGNGRFFTHAIKSDGTWDWDPLSHQISFSQSYKVMMGYETCPEEFPASFDEWLNKMVHPDDVQKAINSEMAVVNDPANGDYFEGCMRLRHRDGHYIWTLARGAVLSRNKDGIATRVVGYNSNVNLLAKVLDNSTYDAFYDTLTGLYNREFLAQQKKYLESSDAAPVSAIYIDITGLKAANDYLGHDFGDELIRTASSLLMTIVKDLGLAVRLGGDEFIAIIPHCTETRVQMLADMYRQMCEQNNANPNNAFVLPSFGIATMGKDGVTDLKGLITLADTRSQEYKRAHKKEDYEFIRADIFRRSNVMADFKDDRIDPPEVLPELSLGNEAKTKSAN</sequence>
<dbReference type="CDD" id="cd01949">
    <property type="entry name" value="GGDEF"/>
    <property type="match status" value="1"/>
</dbReference>
<organism evidence="3 4">
    <name type="scientific">Candidatus Anaerobiospirillum pullistercoris</name>
    <dbReference type="NCBI Taxonomy" id="2838452"/>
    <lineage>
        <taxon>Bacteria</taxon>
        <taxon>Pseudomonadati</taxon>
        <taxon>Pseudomonadota</taxon>
        <taxon>Gammaproteobacteria</taxon>
        <taxon>Aeromonadales</taxon>
        <taxon>Succinivibrionaceae</taxon>
        <taxon>Anaerobiospirillum</taxon>
    </lineage>
</organism>
<protein>
    <submittedName>
        <fullName evidence="3">Sensor domain-containing diguanylate cyclase</fullName>
    </submittedName>
</protein>
<dbReference type="CDD" id="cd00130">
    <property type="entry name" value="PAS"/>
    <property type="match status" value="1"/>
</dbReference>
<evidence type="ECO:0000259" key="2">
    <source>
        <dbReference type="PROSITE" id="PS50887"/>
    </source>
</evidence>
<evidence type="ECO:0000256" key="1">
    <source>
        <dbReference type="SAM" id="MobiDB-lite"/>
    </source>
</evidence>
<dbReference type="InterPro" id="IPR000160">
    <property type="entry name" value="GGDEF_dom"/>
</dbReference>
<name>A0A9D1WDF5_9GAMM</name>
<accession>A0A9D1WDF5</accession>
<dbReference type="InterPro" id="IPR043128">
    <property type="entry name" value="Rev_trsase/Diguanyl_cyclase"/>
</dbReference>
<dbReference type="Gene3D" id="3.30.70.270">
    <property type="match status" value="1"/>
</dbReference>
<dbReference type="NCBIfam" id="TIGR00254">
    <property type="entry name" value="GGDEF"/>
    <property type="match status" value="1"/>
</dbReference>
<dbReference type="PANTHER" id="PTHR44757">
    <property type="entry name" value="DIGUANYLATE CYCLASE DGCP"/>
    <property type="match status" value="1"/>
</dbReference>
<dbReference type="AlphaFoldDB" id="A0A9D1WDF5"/>
<gene>
    <name evidence="3" type="ORF">H9850_05985</name>
</gene>
<dbReference type="Gene3D" id="3.30.450.20">
    <property type="entry name" value="PAS domain"/>
    <property type="match status" value="1"/>
</dbReference>
<dbReference type="Proteomes" id="UP000886829">
    <property type="component" value="Unassembled WGS sequence"/>
</dbReference>
<reference evidence="3" key="2">
    <citation type="submission" date="2021-04" db="EMBL/GenBank/DDBJ databases">
        <authorList>
            <person name="Gilroy R."/>
        </authorList>
    </citation>
    <scope>NUCLEOTIDE SEQUENCE</scope>
    <source>
        <strain evidence="3">USASDec5-558</strain>
    </source>
</reference>
<dbReference type="PROSITE" id="PS50887">
    <property type="entry name" value="GGDEF"/>
    <property type="match status" value="1"/>
</dbReference>
<dbReference type="InterPro" id="IPR035965">
    <property type="entry name" value="PAS-like_dom_sf"/>
</dbReference>
<dbReference type="InterPro" id="IPR029787">
    <property type="entry name" value="Nucleotide_cyclase"/>
</dbReference>
<dbReference type="PANTHER" id="PTHR44757:SF2">
    <property type="entry name" value="BIOFILM ARCHITECTURE MAINTENANCE PROTEIN MBAA"/>
    <property type="match status" value="1"/>
</dbReference>
<comment type="caution">
    <text evidence="3">The sequence shown here is derived from an EMBL/GenBank/DDBJ whole genome shotgun (WGS) entry which is preliminary data.</text>
</comment>
<dbReference type="Pfam" id="PF00990">
    <property type="entry name" value="GGDEF"/>
    <property type="match status" value="1"/>
</dbReference>